<feature type="region of interest" description="Disordered" evidence="2">
    <location>
        <begin position="1"/>
        <end position="35"/>
    </location>
</feature>
<comment type="caution">
    <text evidence="3">The sequence shown here is derived from an EMBL/GenBank/DDBJ whole genome shotgun (WGS) entry which is preliminary data.</text>
</comment>
<dbReference type="InterPro" id="IPR036388">
    <property type="entry name" value="WH-like_DNA-bd_sf"/>
</dbReference>
<reference evidence="3 4" key="1">
    <citation type="submission" date="2017-10" db="EMBL/GenBank/DDBJ databases">
        <title>Sequencing the genomes of 1000 actinobacteria strains.</title>
        <authorList>
            <person name="Klenk H.-P."/>
        </authorList>
    </citation>
    <scope>NUCLEOTIDE SEQUENCE [LARGE SCALE GENOMIC DNA]</scope>
    <source>
        <strain evidence="3 4">DSM 21801</strain>
    </source>
</reference>
<keyword evidence="4" id="KW-1185">Reference proteome</keyword>
<dbReference type="Proteomes" id="UP000224915">
    <property type="component" value="Unassembled WGS sequence"/>
</dbReference>
<proteinExistence type="inferred from homology"/>
<comment type="similarity">
    <text evidence="1">Belongs to the ROK (NagC/XylR) family.</text>
</comment>
<dbReference type="PANTHER" id="PTHR18964:SF173">
    <property type="entry name" value="GLUCOKINASE"/>
    <property type="match status" value="1"/>
</dbReference>
<dbReference type="GO" id="GO:0016301">
    <property type="term" value="F:kinase activity"/>
    <property type="evidence" value="ECO:0007669"/>
    <property type="project" value="UniProtKB-KW"/>
</dbReference>
<dbReference type="InterPro" id="IPR049874">
    <property type="entry name" value="ROK_cs"/>
</dbReference>
<dbReference type="SUPFAM" id="SSF46785">
    <property type="entry name" value="Winged helix' DNA-binding domain"/>
    <property type="match status" value="1"/>
</dbReference>
<keyword evidence="3" id="KW-0418">Kinase</keyword>
<evidence type="ECO:0000256" key="1">
    <source>
        <dbReference type="ARBA" id="ARBA00006479"/>
    </source>
</evidence>
<name>A0A2A9CWH7_9MICO</name>
<dbReference type="Pfam" id="PF00480">
    <property type="entry name" value="ROK"/>
    <property type="match status" value="1"/>
</dbReference>
<dbReference type="SUPFAM" id="SSF53067">
    <property type="entry name" value="Actin-like ATPase domain"/>
    <property type="match status" value="1"/>
</dbReference>
<protein>
    <submittedName>
        <fullName evidence="3">Putative NBD/HSP70 family sugar kinase</fullName>
    </submittedName>
</protein>
<dbReference type="AlphaFoldDB" id="A0A2A9CWH7"/>
<evidence type="ECO:0000313" key="4">
    <source>
        <dbReference type="Proteomes" id="UP000224915"/>
    </source>
</evidence>
<evidence type="ECO:0000256" key="2">
    <source>
        <dbReference type="SAM" id="MobiDB-lite"/>
    </source>
</evidence>
<gene>
    <name evidence="3" type="ORF">ATL40_0032</name>
</gene>
<dbReference type="InterPro" id="IPR043129">
    <property type="entry name" value="ATPase_NBD"/>
</dbReference>
<accession>A0A2A9CWH7</accession>
<keyword evidence="3" id="KW-0808">Transferase</keyword>
<evidence type="ECO:0000313" key="3">
    <source>
        <dbReference type="EMBL" id="PFG18496.1"/>
    </source>
</evidence>
<dbReference type="PROSITE" id="PS01125">
    <property type="entry name" value="ROK"/>
    <property type="match status" value="1"/>
</dbReference>
<dbReference type="Gene3D" id="3.30.420.40">
    <property type="match status" value="2"/>
</dbReference>
<feature type="compositionally biased region" description="Basic and acidic residues" evidence="2">
    <location>
        <begin position="1"/>
        <end position="11"/>
    </location>
</feature>
<dbReference type="Gene3D" id="1.10.10.10">
    <property type="entry name" value="Winged helix-like DNA-binding domain superfamily/Winged helix DNA-binding domain"/>
    <property type="match status" value="1"/>
</dbReference>
<sequence>MVNLDQREDKPPWLTVPVDGLSKFAPRPTGAGETFQLFRDGEPRTRASLVAATGQSRSTVAARIDALVGTGLLGPSGEADSTGGRPPATFAFRPHSRIVLGVDLGAHHARIGVTDLAGTVLTEHQQALDIADGPDAVMAWVRERGHRLIDDLGRPAADLAGIGVGVPGPVDHASGRPISPPIMPGWDGFDIAGRLGEEFRAPVVVDNDANVMALGEHRAIYPSEREMLFVKVATGIGSGIVMDGRLRHGAQGAAGDLGHLTVPGQEGVPCRCGNTGCLEAVAGVGVIAQRLREAGVGDGTVDSLLALVRSGDVTTSQQLRQSGRHIGVILANAVSLLNPARIVIGGVLAVASEQLIAGIREVVYQRSLPLATEHLVISTARAGSSAGIVGAATMVADEFLAPSAIEALITV</sequence>
<dbReference type="InterPro" id="IPR036390">
    <property type="entry name" value="WH_DNA-bd_sf"/>
</dbReference>
<dbReference type="EMBL" id="PDJD01000001">
    <property type="protein sequence ID" value="PFG18496.1"/>
    <property type="molecule type" value="Genomic_DNA"/>
</dbReference>
<organism evidence="3 4">
    <name type="scientific">Serinibacter salmoneus</name>
    <dbReference type="NCBI Taxonomy" id="556530"/>
    <lineage>
        <taxon>Bacteria</taxon>
        <taxon>Bacillati</taxon>
        <taxon>Actinomycetota</taxon>
        <taxon>Actinomycetes</taxon>
        <taxon>Micrococcales</taxon>
        <taxon>Beutenbergiaceae</taxon>
        <taxon>Serinibacter</taxon>
    </lineage>
</organism>
<dbReference type="PANTHER" id="PTHR18964">
    <property type="entry name" value="ROK (REPRESSOR, ORF, KINASE) FAMILY"/>
    <property type="match status" value="1"/>
</dbReference>
<dbReference type="InterPro" id="IPR000600">
    <property type="entry name" value="ROK"/>
</dbReference>